<accession>A0A8H4QKI2</accession>
<reference evidence="1 2" key="1">
    <citation type="submission" date="2019-12" db="EMBL/GenBank/DDBJ databases">
        <authorList>
            <person name="Floudas D."/>
            <person name="Bentzer J."/>
            <person name="Ahren D."/>
            <person name="Johansson T."/>
            <person name="Persson P."/>
            <person name="Tunlid A."/>
        </authorList>
    </citation>
    <scope>NUCLEOTIDE SEQUENCE [LARGE SCALE GENOMIC DNA]</scope>
    <source>
        <strain evidence="1 2">CBS 102.39</strain>
    </source>
</reference>
<dbReference type="Proteomes" id="UP000521872">
    <property type="component" value="Unassembled WGS sequence"/>
</dbReference>
<name>A0A8H4QKI2_9AGAR</name>
<evidence type="ECO:0000313" key="1">
    <source>
        <dbReference type="EMBL" id="KAF4612623.1"/>
    </source>
</evidence>
<protein>
    <submittedName>
        <fullName evidence="1">Uncharacterized protein</fullName>
    </submittedName>
</protein>
<evidence type="ECO:0000313" key="2">
    <source>
        <dbReference type="Proteomes" id="UP000521872"/>
    </source>
</evidence>
<comment type="caution">
    <text evidence="1">The sequence shown here is derived from an EMBL/GenBank/DDBJ whole genome shotgun (WGS) entry which is preliminary data.</text>
</comment>
<keyword evidence="2" id="KW-1185">Reference proteome</keyword>
<dbReference type="AlphaFoldDB" id="A0A8H4QKI2"/>
<proteinExistence type="predicted"/>
<organism evidence="1 2">
    <name type="scientific">Agrocybe pediades</name>
    <dbReference type="NCBI Taxonomy" id="84607"/>
    <lineage>
        <taxon>Eukaryota</taxon>
        <taxon>Fungi</taxon>
        <taxon>Dikarya</taxon>
        <taxon>Basidiomycota</taxon>
        <taxon>Agaricomycotina</taxon>
        <taxon>Agaricomycetes</taxon>
        <taxon>Agaricomycetidae</taxon>
        <taxon>Agaricales</taxon>
        <taxon>Agaricineae</taxon>
        <taxon>Strophariaceae</taxon>
        <taxon>Agrocybe</taxon>
    </lineage>
</organism>
<sequence>MRYWRISRDMNSRARVDHQKILPATLVSGKHPNMKLSIALFVFVSSPLALATSTSDVLASITVISNSLNTFSAAINQGLSIPTSAVINDGNALTNALNQGGQVISAFTNPSSLSMADAQTIVNAIEPLVPAFQSMATAWNNNAQIYKTIQGLTLQMFSLADNMEIGFDSFGGGINDLIVPLGGEVAAQAFLFPVNAGSAIDSVSNTYFQLLETGS</sequence>
<dbReference type="EMBL" id="JAACJL010000047">
    <property type="protein sequence ID" value="KAF4612623.1"/>
    <property type="molecule type" value="Genomic_DNA"/>
</dbReference>
<gene>
    <name evidence="1" type="ORF">D9613_011823</name>
</gene>